<proteinExistence type="predicted"/>
<accession>A0ABZ3EZV7</accession>
<gene>
    <name evidence="3" type="ORF">V6984_04555</name>
</gene>
<dbReference type="RefSeq" id="WP_342758616.1">
    <property type="nucleotide sequence ID" value="NZ_CP146256.1"/>
</dbReference>
<reference evidence="3 4" key="1">
    <citation type="submission" date="2024-02" db="EMBL/GenBank/DDBJ databases">
        <title>Bacterial strain from lacustrine sediment.</title>
        <authorList>
            <person name="Petit C."/>
            <person name="Fadhlaoui K."/>
        </authorList>
    </citation>
    <scope>NUCLEOTIDE SEQUENCE [LARGE SCALE GENOMIC DNA]</scope>
    <source>
        <strain evidence="3 4">IPX-CK</strain>
    </source>
</reference>
<organism evidence="3 4">
    <name type="scientific">Kineothrix sedimenti</name>
    <dbReference type="NCBI Taxonomy" id="3123317"/>
    <lineage>
        <taxon>Bacteria</taxon>
        <taxon>Bacillati</taxon>
        <taxon>Bacillota</taxon>
        <taxon>Clostridia</taxon>
        <taxon>Lachnospirales</taxon>
        <taxon>Lachnospiraceae</taxon>
        <taxon>Kineothrix</taxon>
    </lineage>
</organism>
<dbReference type="EMBL" id="CP146256">
    <property type="protein sequence ID" value="XAH75049.1"/>
    <property type="molecule type" value="Genomic_DNA"/>
</dbReference>
<dbReference type="SUPFAM" id="SSF55166">
    <property type="entry name" value="Hedgehog/DD-peptidase"/>
    <property type="match status" value="1"/>
</dbReference>
<evidence type="ECO:0000259" key="2">
    <source>
        <dbReference type="Pfam" id="PF13539"/>
    </source>
</evidence>
<sequence>MDFKKISKPLILILGIIVLSSIFVRTFSHSETLAEYAAKNPEIAYKAKETAAPVKVTDDENKPENVRKESSSSGQPNDNIDSSDNEAGEVTSEPDVEEEEMSTNPDRIEYEQGFYYEPLSDEIKKKITGISYPVTEADKDNAAVTAVNIVSSAEDIQVAYDDLRYVSVLYYNFKGIERTGELICNKAIAQDLVEIFYELYRNEYQIEQISLIDDYSGDDTLSMSDNNTSCFNYRLVDGTTSLSKHALGLAIDINPLYNPYVVYKNDGTTYISPQGSEIYADRSKEFPYKIDENDLCYKLFVEHGFTWGGNWNSLKDYQHFQKVPE</sequence>
<name>A0ABZ3EZV7_9FIRM</name>
<feature type="compositionally biased region" description="Acidic residues" evidence="1">
    <location>
        <begin position="81"/>
        <end position="101"/>
    </location>
</feature>
<dbReference type="Gene3D" id="3.30.1380.10">
    <property type="match status" value="1"/>
</dbReference>
<evidence type="ECO:0000313" key="4">
    <source>
        <dbReference type="Proteomes" id="UP001451571"/>
    </source>
</evidence>
<dbReference type="Pfam" id="PF13539">
    <property type="entry name" value="Peptidase_M15_4"/>
    <property type="match status" value="1"/>
</dbReference>
<feature type="domain" description="Peptidase M15C" evidence="2">
    <location>
        <begin position="238"/>
        <end position="321"/>
    </location>
</feature>
<protein>
    <submittedName>
        <fullName evidence="3">M15 family metallopeptidase</fullName>
    </submittedName>
</protein>
<dbReference type="InterPro" id="IPR009045">
    <property type="entry name" value="Zn_M74/Hedgehog-like"/>
</dbReference>
<dbReference type="InterPro" id="IPR039561">
    <property type="entry name" value="Peptidase_M15C"/>
</dbReference>
<feature type="compositionally biased region" description="Basic and acidic residues" evidence="1">
    <location>
        <begin position="56"/>
        <end position="70"/>
    </location>
</feature>
<keyword evidence="4" id="KW-1185">Reference proteome</keyword>
<feature type="compositionally biased region" description="Polar residues" evidence="1">
    <location>
        <begin position="71"/>
        <end position="80"/>
    </location>
</feature>
<evidence type="ECO:0000256" key="1">
    <source>
        <dbReference type="SAM" id="MobiDB-lite"/>
    </source>
</evidence>
<feature type="region of interest" description="Disordered" evidence="1">
    <location>
        <begin position="51"/>
        <end position="108"/>
    </location>
</feature>
<dbReference type="Proteomes" id="UP001451571">
    <property type="component" value="Chromosome"/>
</dbReference>
<evidence type="ECO:0000313" key="3">
    <source>
        <dbReference type="EMBL" id="XAH75049.1"/>
    </source>
</evidence>